<sequence length="372" mass="42631">MEHSRFHPFVVFSELKICLKEISAHLKLLLEFMEKFMLKVAEFKTQKVTARKISSHETITNYIQHPTVLGFDDIAGLKDLKKILYTVVILPKQQPQLFYNRVPGNSILLYGPPGTGKTKLVHGIAAESGSILYCISLSDILSALVGETEKNIHEIFTQLKKSDSRCILFIDEIDGICRKRGNSEHDHSRRLKTEIMKQMNQIETCNNIVVIAATNCPWDLDNAVLRRFKKQIYTPLPDEEERVDLFHLLTRNENVFDSVDEIQKLSEMSDGLSGSDISNLVQDALDMPLNELHETKIWKKCEDGFYEPYQGDILEVDSANYEDIWISELKDLPPMSVRARNVTMADFCEAIKQVQVTVTPEDIKKYEDFQST</sequence>
<dbReference type="Gene3D" id="1.10.8.60">
    <property type="match status" value="1"/>
</dbReference>
<evidence type="ECO:0000256" key="2">
    <source>
        <dbReference type="ARBA" id="ARBA00022741"/>
    </source>
</evidence>
<dbReference type="AlphaFoldDB" id="A0A834ISZ8"/>
<dbReference type="GO" id="GO:0007033">
    <property type="term" value="P:vacuole organization"/>
    <property type="evidence" value="ECO:0007669"/>
    <property type="project" value="TreeGrafter"/>
</dbReference>
<dbReference type="GO" id="GO:0016197">
    <property type="term" value="P:endosomal transport"/>
    <property type="evidence" value="ECO:0007669"/>
    <property type="project" value="TreeGrafter"/>
</dbReference>
<organism evidence="6 7">
    <name type="scientific">Rhynchophorus ferrugineus</name>
    <name type="common">Red palm weevil</name>
    <name type="synonym">Curculio ferrugineus</name>
    <dbReference type="NCBI Taxonomy" id="354439"/>
    <lineage>
        <taxon>Eukaryota</taxon>
        <taxon>Metazoa</taxon>
        <taxon>Ecdysozoa</taxon>
        <taxon>Arthropoda</taxon>
        <taxon>Hexapoda</taxon>
        <taxon>Insecta</taxon>
        <taxon>Pterygota</taxon>
        <taxon>Neoptera</taxon>
        <taxon>Endopterygota</taxon>
        <taxon>Coleoptera</taxon>
        <taxon>Polyphaga</taxon>
        <taxon>Cucujiformia</taxon>
        <taxon>Curculionidae</taxon>
        <taxon>Dryophthorinae</taxon>
        <taxon>Rhynchophorus</taxon>
    </lineage>
</organism>
<gene>
    <name evidence="6" type="ORF">GWI33_022164</name>
</gene>
<dbReference type="Proteomes" id="UP000625711">
    <property type="component" value="Unassembled WGS sequence"/>
</dbReference>
<dbReference type="PANTHER" id="PTHR23074:SF72">
    <property type="entry name" value="VACUOLAR PROTEIN SORTING-ASSOCIATED PROTEIN 4B"/>
    <property type="match status" value="1"/>
</dbReference>
<proteinExistence type="inferred from homology"/>
<dbReference type="InterPro" id="IPR015415">
    <property type="entry name" value="Spast_Vps4_C"/>
</dbReference>
<dbReference type="InterPro" id="IPR050304">
    <property type="entry name" value="MT-severing_AAA_ATPase"/>
</dbReference>
<evidence type="ECO:0000256" key="4">
    <source>
        <dbReference type="RuleBase" id="RU003651"/>
    </source>
</evidence>
<dbReference type="PANTHER" id="PTHR23074">
    <property type="entry name" value="AAA DOMAIN-CONTAINING"/>
    <property type="match status" value="1"/>
</dbReference>
<evidence type="ECO:0000256" key="3">
    <source>
        <dbReference type="ARBA" id="ARBA00022840"/>
    </source>
</evidence>
<evidence type="ECO:0000313" key="7">
    <source>
        <dbReference type="Proteomes" id="UP000625711"/>
    </source>
</evidence>
<feature type="domain" description="AAA+ ATPase" evidence="5">
    <location>
        <begin position="103"/>
        <end position="238"/>
    </location>
</feature>
<dbReference type="GO" id="GO:0016887">
    <property type="term" value="F:ATP hydrolysis activity"/>
    <property type="evidence" value="ECO:0007669"/>
    <property type="project" value="InterPro"/>
</dbReference>
<accession>A0A834ISZ8</accession>
<dbReference type="InterPro" id="IPR003959">
    <property type="entry name" value="ATPase_AAA_core"/>
</dbReference>
<evidence type="ECO:0000313" key="6">
    <source>
        <dbReference type="EMBL" id="KAF7284377.1"/>
    </source>
</evidence>
<comment type="similarity">
    <text evidence="1 4">Belongs to the AAA ATPase family.</text>
</comment>
<keyword evidence="3 4" id="KW-0067">ATP-binding</keyword>
<dbReference type="InterPro" id="IPR027417">
    <property type="entry name" value="P-loop_NTPase"/>
</dbReference>
<dbReference type="InterPro" id="IPR003593">
    <property type="entry name" value="AAA+_ATPase"/>
</dbReference>
<dbReference type="GO" id="GO:0005524">
    <property type="term" value="F:ATP binding"/>
    <property type="evidence" value="ECO:0007669"/>
    <property type="project" value="UniProtKB-KW"/>
</dbReference>
<dbReference type="PROSITE" id="PS00674">
    <property type="entry name" value="AAA"/>
    <property type="match status" value="1"/>
</dbReference>
<dbReference type="InterPro" id="IPR003960">
    <property type="entry name" value="ATPase_AAA_CS"/>
</dbReference>
<dbReference type="SMART" id="SM00382">
    <property type="entry name" value="AAA"/>
    <property type="match status" value="1"/>
</dbReference>
<name>A0A834ISZ8_RHYFE</name>
<evidence type="ECO:0000259" key="5">
    <source>
        <dbReference type="SMART" id="SM00382"/>
    </source>
</evidence>
<comment type="caution">
    <text evidence="6">The sequence shown here is derived from an EMBL/GenBank/DDBJ whole genome shotgun (WGS) entry which is preliminary data.</text>
</comment>
<dbReference type="OrthoDB" id="5334845at2759"/>
<keyword evidence="7" id="KW-1185">Reference proteome</keyword>
<dbReference type="Gene3D" id="3.40.50.300">
    <property type="entry name" value="P-loop containing nucleotide triphosphate hydrolases"/>
    <property type="match status" value="1"/>
</dbReference>
<dbReference type="Pfam" id="PF09336">
    <property type="entry name" value="Vps4_C"/>
    <property type="match status" value="1"/>
</dbReference>
<protein>
    <recommendedName>
        <fullName evidence="5">AAA+ ATPase domain-containing protein</fullName>
    </recommendedName>
</protein>
<reference evidence="6" key="1">
    <citation type="submission" date="2020-08" db="EMBL/GenBank/DDBJ databases">
        <title>Genome sequencing and assembly of the red palm weevil Rhynchophorus ferrugineus.</title>
        <authorList>
            <person name="Dias G.B."/>
            <person name="Bergman C.M."/>
            <person name="Manee M."/>
        </authorList>
    </citation>
    <scope>NUCLEOTIDE SEQUENCE</scope>
    <source>
        <strain evidence="6">AA-2017</strain>
        <tissue evidence="6">Whole larva</tissue>
    </source>
</reference>
<dbReference type="Pfam" id="PF00004">
    <property type="entry name" value="AAA"/>
    <property type="match status" value="1"/>
</dbReference>
<dbReference type="SUPFAM" id="SSF52540">
    <property type="entry name" value="P-loop containing nucleoside triphosphate hydrolases"/>
    <property type="match status" value="1"/>
</dbReference>
<dbReference type="EMBL" id="JAACXV010000078">
    <property type="protein sequence ID" value="KAF7284377.1"/>
    <property type="molecule type" value="Genomic_DNA"/>
</dbReference>
<keyword evidence="2 4" id="KW-0547">Nucleotide-binding</keyword>
<evidence type="ECO:0000256" key="1">
    <source>
        <dbReference type="ARBA" id="ARBA00006914"/>
    </source>
</evidence>